<dbReference type="InterPro" id="IPR052704">
    <property type="entry name" value="ECF_Sigma-70_Domain"/>
</dbReference>
<evidence type="ECO:0000313" key="2">
    <source>
        <dbReference type="EMBL" id="MXQ52446.1"/>
    </source>
</evidence>
<name>A0A6I4VRD7_9BACL</name>
<sequence>MRKLKFAHKNREIYVGPWLLDPLLLDFGQENPELDFSPKRLALLTLLQQLNPVKRAVFLLREVFGFEYSEVAEIIEKTEANCGKINSRGKARIDLEEQPFHQSKKTESFIHMFLKGIHSGQIDDSFSPSQKRQSLIRMVVEGSKQLSIQL</sequence>
<accession>A0A6I4VRD7</accession>
<dbReference type="Gene3D" id="1.10.10.10">
    <property type="entry name" value="Winged helix-like DNA-binding domain superfamily/Winged helix DNA-binding domain"/>
    <property type="match status" value="1"/>
</dbReference>
<dbReference type="GO" id="GO:0003677">
    <property type="term" value="F:DNA binding"/>
    <property type="evidence" value="ECO:0007669"/>
    <property type="project" value="InterPro"/>
</dbReference>
<evidence type="ECO:0000313" key="3">
    <source>
        <dbReference type="Proteomes" id="UP000430692"/>
    </source>
</evidence>
<evidence type="ECO:0000259" key="1">
    <source>
        <dbReference type="Pfam" id="PF08281"/>
    </source>
</evidence>
<dbReference type="AlphaFoldDB" id="A0A6I4VRD7"/>
<dbReference type="RefSeq" id="WP_160799469.1">
    <property type="nucleotide sequence ID" value="NZ_WUUL01000001.1"/>
</dbReference>
<protein>
    <recommendedName>
        <fullName evidence="1">RNA polymerase sigma factor 70 region 4 type 2 domain-containing protein</fullName>
    </recommendedName>
</protein>
<dbReference type="GO" id="GO:0006352">
    <property type="term" value="P:DNA-templated transcription initiation"/>
    <property type="evidence" value="ECO:0007669"/>
    <property type="project" value="InterPro"/>
</dbReference>
<dbReference type="InterPro" id="IPR036388">
    <property type="entry name" value="WH-like_DNA-bd_sf"/>
</dbReference>
<gene>
    <name evidence="2" type="ORF">GSM42_01490</name>
</gene>
<dbReference type="EMBL" id="WUUL01000001">
    <property type="protein sequence ID" value="MXQ52446.1"/>
    <property type="molecule type" value="Genomic_DNA"/>
</dbReference>
<dbReference type="InterPro" id="IPR013324">
    <property type="entry name" value="RNA_pol_sigma_r3/r4-like"/>
</dbReference>
<dbReference type="PANTHER" id="PTHR30173">
    <property type="entry name" value="SIGMA 19 FACTOR"/>
    <property type="match status" value="1"/>
</dbReference>
<dbReference type="PANTHER" id="PTHR30173:SF36">
    <property type="entry name" value="ECF RNA POLYMERASE SIGMA FACTOR SIGJ"/>
    <property type="match status" value="1"/>
</dbReference>
<dbReference type="GO" id="GO:0016987">
    <property type="term" value="F:sigma factor activity"/>
    <property type="evidence" value="ECO:0007669"/>
    <property type="project" value="InterPro"/>
</dbReference>
<reference evidence="2 3" key="1">
    <citation type="submission" date="2019-12" db="EMBL/GenBank/DDBJ databases">
        <title>Whole-genome analyses of novel actinobacteria.</title>
        <authorList>
            <person name="Sahin N."/>
            <person name="Saygin H."/>
        </authorList>
    </citation>
    <scope>NUCLEOTIDE SEQUENCE [LARGE SCALE GENOMIC DNA]</scope>
    <source>
        <strain evidence="2 3">KC615</strain>
    </source>
</reference>
<organism evidence="2 3">
    <name type="scientific">Shimazuella alba</name>
    <dbReference type="NCBI Taxonomy" id="2690964"/>
    <lineage>
        <taxon>Bacteria</taxon>
        <taxon>Bacillati</taxon>
        <taxon>Bacillota</taxon>
        <taxon>Bacilli</taxon>
        <taxon>Bacillales</taxon>
        <taxon>Thermoactinomycetaceae</taxon>
        <taxon>Shimazuella</taxon>
    </lineage>
</organism>
<feature type="domain" description="RNA polymerase sigma factor 70 region 4 type 2" evidence="1">
    <location>
        <begin position="41"/>
        <end position="92"/>
    </location>
</feature>
<keyword evidence="3" id="KW-1185">Reference proteome</keyword>
<comment type="caution">
    <text evidence="2">The sequence shown here is derived from an EMBL/GenBank/DDBJ whole genome shotgun (WGS) entry which is preliminary data.</text>
</comment>
<proteinExistence type="predicted"/>
<dbReference type="Proteomes" id="UP000430692">
    <property type="component" value="Unassembled WGS sequence"/>
</dbReference>
<dbReference type="Pfam" id="PF08281">
    <property type="entry name" value="Sigma70_r4_2"/>
    <property type="match status" value="1"/>
</dbReference>
<dbReference type="InterPro" id="IPR013249">
    <property type="entry name" value="RNA_pol_sigma70_r4_t2"/>
</dbReference>
<dbReference type="SUPFAM" id="SSF88659">
    <property type="entry name" value="Sigma3 and sigma4 domains of RNA polymerase sigma factors"/>
    <property type="match status" value="1"/>
</dbReference>